<evidence type="ECO:0000313" key="2">
    <source>
        <dbReference type="Proteomes" id="UP000199582"/>
    </source>
</evidence>
<name>A0A1H7JXW4_9RHOB</name>
<dbReference type="EMBL" id="FOAG01000002">
    <property type="protein sequence ID" value="SEK79389.1"/>
    <property type="molecule type" value="Genomic_DNA"/>
</dbReference>
<evidence type="ECO:0000313" key="1">
    <source>
        <dbReference type="EMBL" id="SEK79389.1"/>
    </source>
</evidence>
<reference evidence="1 2" key="1">
    <citation type="submission" date="2016-10" db="EMBL/GenBank/DDBJ databases">
        <authorList>
            <person name="de Groot N.N."/>
        </authorList>
    </citation>
    <scope>NUCLEOTIDE SEQUENCE [LARGE SCALE GENOMIC DNA]</scope>
    <source>
        <strain evidence="1 2">DSM 100674</strain>
    </source>
</reference>
<sequence length="88" mass="10017">MERAKTLIRTLLGEHFVRDVKIDADTNFDGERIFRITVVYDEAMGSLRPQDISAVTEKLWELMSSEEDKAFPVTSFVSSADAEEYRAA</sequence>
<dbReference type="STRING" id="1287727.SAMN05443999_102276"/>
<keyword evidence="2" id="KW-1185">Reference proteome</keyword>
<dbReference type="OrthoDB" id="7998953at2"/>
<accession>A0A1H7JXW4</accession>
<proteinExistence type="predicted"/>
<dbReference type="Proteomes" id="UP000199582">
    <property type="component" value="Unassembled WGS sequence"/>
</dbReference>
<protein>
    <submittedName>
        <fullName evidence="1">Uncharacterized protein</fullName>
    </submittedName>
</protein>
<gene>
    <name evidence="1" type="ORF">SAMN05443999_102276</name>
</gene>
<dbReference type="RefSeq" id="WP_093032744.1">
    <property type="nucleotide sequence ID" value="NZ_FOAG01000002.1"/>
</dbReference>
<organism evidence="1 2">
    <name type="scientific">Roseovarius azorensis</name>
    <dbReference type="NCBI Taxonomy" id="1287727"/>
    <lineage>
        <taxon>Bacteria</taxon>
        <taxon>Pseudomonadati</taxon>
        <taxon>Pseudomonadota</taxon>
        <taxon>Alphaproteobacteria</taxon>
        <taxon>Rhodobacterales</taxon>
        <taxon>Roseobacteraceae</taxon>
        <taxon>Roseovarius</taxon>
    </lineage>
</organism>
<dbReference type="AlphaFoldDB" id="A0A1H7JXW4"/>